<reference evidence="3" key="1">
    <citation type="submission" date="2021-03" db="EMBL/GenBank/DDBJ databases">
        <title>Antimicrobial resistance genes in bacteria isolated from Japanese honey, and their potential for conferring macrolide and lincosamide resistance in the American foulbrood pathogen Paenibacillus larvae.</title>
        <authorList>
            <person name="Okamoto M."/>
            <person name="Kumagai M."/>
            <person name="Kanamori H."/>
            <person name="Takamatsu D."/>
        </authorList>
    </citation>
    <scope>NUCLEOTIDE SEQUENCE</scope>
    <source>
        <strain evidence="3">J2TS6</strain>
    </source>
</reference>
<dbReference type="RefSeq" id="WP_160037993.1">
    <property type="nucleotide sequence ID" value="NZ_BORQ01000001.1"/>
</dbReference>
<proteinExistence type="predicted"/>
<feature type="signal peptide" evidence="2">
    <location>
        <begin position="1"/>
        <end position="22"/>
    </location>
</feature>
<feature type="region of interest" description="Disordered" evidence="1">
    <location>
        <begin position="26"/>
        <end position="80"/>
    </location>
</feature>
<dbReference type="Proteomes" id="UP000679779">
    <property type="component" value="Unassembled WGS sequence"/>
</dbReference>
<evidence type="ECO:0000256" key="1">
    <source>
        <dbReference type="SAM" id="MobiDB-lite"/>
    </source>
</evidence>
<sequence length="141" mass="15090">MHNKTMKLSLVSLAALLIFAIAACGDKPEPEGQDRPAAQQPEQQAEKPATPPNPEQPPREETPVVKQGQGSFTGLADPHTVEIIVDGSPMAFQFGEKLKSAVEAIAPDQQVEFKYEEKAIEGDASLKQLVLTEISKAGSGQ</sequence>
<dbReference type="AlphaFoldDB" id="A0A919XEE1"/>
<keyword evidence="2" id="KW-0732">Signal</keyword>
<dbReference type="EMBL" id="BORQ01000001">
    <property type="protein sequence ID" value="GIO29475.1"/>
    <property type="molecule type" value="Genomic_DNA"/>
</dbReference>
<keyword evidence="4" id="KW-1185">Reference proteome</keyword>
<dbReference type="PROSITE" id="PS51257">
    <property type="entry name" value="PROKAR_LIPOPROTEIN"/>
    <property type="match status" value="1"/>
</dbReference>
<protein>
    <submittedName>
        <fullName evidence="3">Uncharacterized protein</fullName>
    </submittedName>
</protein>
<comment type="caution">
    <text evidence="3">The sequence shown here is derived from an EMBL/GenBank/DDBJ whole genome shotgun (WGS) entry which is preliminary data.</text>
</comment>
<evidence type="ECO:0000256" key="2">
    <source>
        <dbReference type="SAM" id="SignalP"/>
    </source>
</evidence>
<gene>
    <name evidence="3" type="ORF">J2TS6_06160</name>
</gene>
<name>A0A919XEE1_9BACL</name>
<accession>A0A919XEE1</accession>
<feature type="compositionally biased region" description="Low complexity" evidence="1">
    <location>
        <begin position="36"/>
        <end position="48"/>
    </location>
</feature>
<organism evidence="3 4">
    <name type="scientific">Paenibacillus albilobatus</name>
    <dbReference type="NCBI Taxonomy" id="2716884"/>
    <lineage>
        <taxon>Bacteria</taxon>
        <taxon>Bacillati</taxon>
        <taxon>Bacillota</taxon>
        <taxon>Bacilli</taxon>
        <taxon>Bacillales</taxon>
        <taxon>Paenibacillaceae</taxon>
        <taxon>Paenibacillus</taxon>
    </lineage>
</organism>
<evidence type="ECO:0000313" key="3">
    <source>
        <dbReference type="EMBL" id="GIO29475.1"/>
    </source>
</evidence>
<feature type="chain" id="PRO_5038757963" evidence="2">
    <location>
        <begin position="23"/>
        <end position="141"/>
    </location>
</feature>
<evidence type="ECO:0000313" key="4">
    <source>
        <dbReference type="Proteomes" id="UP000679779"/>
    </source>
</evidence>